<protein>
    <recommendedName>
        <fullName evidence="4">Lipoprotein</fullName>
    </recommendedName>
</protein>
<dbReference type="HOGENOM" id="CLU_116660_1_0_7"/>
<evidence type="ECO:0008006" key="4">
    <source>
        <dbReference type="Google" id="ProtNLM"/>
    </source>
</evidence>
<dbReference type="Proteomes" id="UP000000602">
    <property type="component" value="Chromosome"/>
</dbReference>
<keyword evidence="1" id="KW-0732">Signal</keyword>
<evidence type="ECO:0000313" key="2">
    <source>
        <dbReference type="EMBL" id="CAG35263.1"/>
    </source>
</evidence>
<feature type="chain" id="PRO_5004270638" description="Lipoprotein" evidence="1">
    <location>
        <begin position="26"/>
        <end position="160"/>
    </location>
</feature>
<evidence type="ECO:0000313" key="3">
    <source>
        <dbReference type="Proteomes" id="UP000000602"/>
    </source>
</evidence>
<dbReference type="OrthoDB" id="5459317at2"/>
<keyword evidence="3" id="KW-1185">Reference proteome</keyword>
<dbReference type="NCBIfam" id="NF040519">
    <property type="entry name" value="Sbal_3080_fam"/>
    <property type="match status" value="1"/>
</dbReference>
<evidence type="ECO:0000256" key="1">
    <source>
        <dbReference type="SAM" id="SignalP"/>
    </source>
</evidence>
<reference evidence="3" key="1">
    <citation type="journal article" date="2004" name="Environ. Microbiol.">
        <title>The genome of Desulfotalea psychrophila, a sulfate-reducing bacterium from permanently cold Arctic sediments.</title>
        <authorList>
            <person name="Rabus R."/>
            <person name="Ruepp A."/>
            <person name="Frickey T."/>
            <person name="Rattei T."/>
            <person name="Fartmann B."/>
            <person name="Stark M."/>
            <person name="Bauer M."/>
            <person name="Zibat A."/>
            <person name="Lombardot T."/>
            <person name="Becker I."/>
            <person name="Amann J."/>
            <person name="Gellner K."/>
            <person name="Teeling H."/>
            <person name="Leuschner W.D."/>
            <person name="Gloeckner F.-O."/>
            <person name="Lupas A.N."/>
            <person name="Amann R."/>
            <person name="Klenk H.-P."/>
        </authorList>
    </citation>
    <scope>NUCLEOTIDE SEQUENCE [LARGE SCALE GENOMIC DNA]</scope>
    <source>
        <strain evidence="3">DSM 12343 / LSv54</strain>
    </source>
</reference>
<dbReference type="PROSITE" id="PS51257">
    <property type="entry name" value="PROKAR_LIPOPROTEIN"/>
    <property type="match status" value="1"/>
</dbReference>
<dbReference type="EMBL" id="CR522870">
    <property type="protein sequence ID" value="CAG35263.1"/>
    <property type="molecule type" value="Genomic_DNA"/>
</dbReference>
<sequence length="160" mass="18196">MKLLRCFVARIFVMSLFVMLLSACGAPQYTVQPISQLDREVNIVVVDDRETRAGFLQTIEAWLQRHDYRYEVVADGSRHDLEKLTLEYVGHWTWDMALYLEDARIDAFYGGQRVGEARYEVPEVTASPSKFGKASLRIDSMMNALFAKINGVDAKAGILK</sequence>
<dbReference type="eggNOG" id="ENOG5033849">
    <property type="taxonomic scope" value="Bacteria"/>
</dbReference>
<proteinExistence type="predicted"/>
<dbReference type="AlphaFoldDB" id="Q6AQW1"/>
<accession>Q6AQW1</accession>
<organism evidence="2 3">
    <name type="scientific">Desulfotalea psychrophila (strain LSv54 / DSM 12343)</name>
    <dbReference type="NCBI Taxonomy" id="177439"/>
    <lineage>
        <taxon>Bacteria</taxon>
        <taxon>Pseudomonadati</taxon>
        <taxon>Thermodesulfobacteriota</taxon>
        <taxon>Desulfobulbia</taxon>
        <taxon>Desulfobulbales</taxon>
        <taxon>Desulfocapsaceae</taxon>
        <taxon>Desulfotalea</taxon>
    </lineage>
</organism>
<feature type="signal peptide" evidence="1">
    <location>
        <begin position="1"/>
        <end position="25"/>
    </location>
</feature>
<name>Q6AQW1_DESPS</name>
<dbReference type="STRING" id="177439.DP0534"/>
<dbReference type="KEGG" id="dps:DP0534"/>
<gene>
    <name evidence="2" type="ordered locus">DP0534</name>
</gene>